<dbReference type="OrthoDB" id="9797743at2"/>
<dbReference type="InterPro" id="IPR036412">
    <property type="entry name" value="HAD-like_sf"/>
</dbReference>
<feature type="binding site" evidence="11">
    <location>
        <begin position="10"/>
        <end position="12"/>
    </location>
    <ligand>
        <name>substrate</name>
    </ligand>
</feature>
<dbReference type="InterPro" id="IPR023214">
    <property type="entry name" value="HAD_sf"/>
</dbReference>
<dbReference type="Pfam" id="PF13419">
    <property type="entry name" value="HAD_2"/>
    <property type="match status" value="1"/>
</dbReference>
<dbReference type="NCBIfam" id="TIGR02009">
    <property type="entry name" value="PGMB-YQAB-SF"/>
    <property type="match status" value="1"/>
</dbReference>
<evidence type="ECO:0000256" key="6">
    <source>
        <dbReference type="ARBA" id="ARBA00023277"/>
    </source>
</evidence>
<feature type="binding site" evidence="12">
    <location>
        <position position="171"/>
    </location>
    <ligand>
        <name>Mg(2+)</name>
        <dbReference type="ChEBI" id="CHEBI:18420"/>
    </ligand>
</feature>
<dbReference type="EC" id="5.4.2.6" evidence="8"/>
<keyword evidence="15" id="KW-1185">Reference proteome</keyword>
<keyword evidence="3 12" id="KW-0479">Metal-binding</keyword>
<dbReference type="NCBIfam" id="TIGR01509">
    <property type="entry name" value="HAD-SF-IA-v3"/>
    <property type="match status" value="1"/>
</dbReference>
<dbReference type="InterPro" id="IPR051600">
    <property type="entry name" value="Beta-PGM-like"/>
</dbReference>
<comment type="caution">
    <text evidence="14">The sequence shown here is derived from an EMBL/GenBank/DDBJ whole genome shotgun (WGS) entry which is preliminary data.</text>
</comment>
<dbReference type="SFLD" id="SFLDG01129">
    <property type="entry name" value="C1.5:_HAD__Beta-PGM__Phosphata"/>
    <property type="match status" value="1"/>
</dbReference>
<feature type="binding site" evidence="11">
    <location>
        <position position="53"/>
    </location>
    <ligand>
        <name>substrate</name>
    </ligand>
</feature>
<dbReference type="RefSeq" id="WP_095604873.1">
    <property type="nucleotide sequence ID" value="NZ_NSKE01000001.1"/>
</dbReference>
<dbReference type="PANTHER" id="PTHR46193:SF18">
    <property type="entry name" value="HEXITOL PHOSPHATASE B"/>
    <property type="match status" value="1"/>
</dbReference>
<evidence type="ECO:0000256" key="3">
    <source>
        <dbReference type="ARBA" id="ARBA00022723"/>
    </source>
</evidence>
<organism evidence="14 15">
    <name type="scientific">Fodinibius salipaludis</name>
    <dbReference type="NCBI Taxonomy" id="2032627"/>
    <lineage>
        <taxon>Bacteria</taxon>
        <taxon>Pseudomonadati</taxon>
        <taxon>Balneolota</taxon>
        <taxon>Balneolia</taxon>
        <taxon>Balneolales</taxon>
        <taxon>Balneolaceae</taxon>
        <taxon>Fodinibius</taxon>
    </lineage>
</organism>
<evidence type="ECO:0000256" key="2">
    <source>
        <dbReference type="ARBA" id="ARBA00022553"/>
    </source>
</evidence>
<comment type="similarity">
    <text evidence="1">Belongs to the HAD-like hydrolase superfamily. CbbY/CbbZ/Gph/YieH family.</text>
</comment>
<feature type="binding site" evidence="12">
    <location>
        <position position="10"/>
    </location>
    <ligand>
        <name>Mg(2+)</name>
        <dbReference type="ChEBI" id="CHEBI:18420"/>
    </ligand>
</feature>
<feature type="binding site" evidence="11">
    <location>
        <position position="26"/>
    </location>
    <ligand>
        <name>substrate</name>
    </ligand>
</feature>
<dbReference type="InterPro" id="IPR041492">
    <property type="entry name" value="HAD_2"/>
</dbReference>
<dbReference type="NCBIfam" id="TIGR01990">
    <property type="entry name" value="bPGM"/>
    <property type="match status" value="1"/>
</dbReference>
<evidence type="ECO:0000313" key="15">
    <source>
        <dbReference type="Proteomes" id="UP000218831"/>
    </source>
</evidence>
<evidence type="ECO:0000256" key="11">
    <source>
        <dbReference type="PIRSR" id="PIRSR610972-2"/>
    </source>
</evidence>
<dbReference type="CDD" id="cd02598">
    <property type="entry name" value="HAD_BPGM"/>
    <property type="match status" value="1"/>
</dbReference>
<name>A0A2A2GE36_9BACT</name>
<evidence type="ECO:0000256" key="1">
    <source>
        <dbReference type="ARBA" id="ARBA00006171"/>
    </source>
</evidence>
<dbReference type="PANTHER" id="PTHR46193">
    <property type="entry name" value="6-PHOSPHOGLUCONATE PHOSPHATASE"/>
    <property type="match status" value="1"/>
</dbReference>
<dbReference type="GO" id="GO:0008801">
    <property type="term" value="F:beta-phosphoglucomutase activity"/>
    <property type="evidence" value="ECO:0007669"/>
    <property type="project" value="UniProtKB-EC"/>
</dbReference>
<dbReference type="GO" id="GO:0000287">
    <property type="term" value="F:magnesium ion binding"/>
    <property type="evidence" value="ECO:0007669"/>
    <property type="project" value="InterPro"/>
</dbReference>
<evidence type="ECO:0000256" key="8">
    <source>
        <dbReference type="ARBA" id="ARBA00044968"/>
    </source>
</evidence>
<keyword evidence="2" id="KW-0597">Phosphoprotein</keyword>
<evidence type="ECO:0000256" key="7">
    <source>
        <dbReference type="ARBA" id="ARBA00044926"/>
    </source>
</evidence>
<feature type="binding site" evidence="11">
    <location>
        <position position="146"/>
    </location>
    <ligand>
        <name>substrate</name>
    </ligand>
</feature>
<dbReference type="InterPro" id="IPR023198">
    <property type="entry name" value="PGP-like_dom2"/>
</dbReference>
<dbReference type="GO" id="GO:0005975">
    <property type="term" value="P:carbohydrate metabolic process"/>
    <property type="evidence" value="ECO:0007669"/>
    <property type="project" value="InterPro"/>
</dbReference>
<reference evidence="14 15" key="1">
    <citation type="submission" date="2017-08" db="EMBL/GenBank/DDBJ databases">
        <title>Aliifodinibius alkalisoli sp. nov., isolated from saline alkaline soil.</title>
        <authorList>
            <person name="Liu D."/>
            <person name="Zhang G."/>
        </authorList>
    </citation>
    <scope>NUCLEOTIDE SEQUENCE [LARGE SCALE GENOMIC DNA]</scope>
    <source>
        <strain evidence="14 15">WN023</strain>
    </source>
</reference>
<accession>A0A2A2GE36</accession>
<feature type="site" description="Important for catalytic activity and assists the phosphoryl transfer reaction to Asp8 by balancing charge and orienting the reacting groups" evidence="13">
    <location>
        <position position="115"/>
    </location>
</feature>
<gene>
    <name evidence="14" type="primary">pgmB</name>
    <name evidence="14" type="ORF">CK503_00765</name>
</gene>
<evidence type="ECO:0000256" key="12">
    <source>
        <dbReference type="PIRSR" id="PIRSR610972-3"/>
    </source>
</evidence>
<keyword evidence="5" id="KW-0413">Isomerase</keyword>
<dbReference type="InterPro" id="IPR010972">
    <property type="entry name" value="Beta-PGM"/>
</dbReference>
<comment type="catalytic activity">
    <reaction evidence="7">
        <text>beta-D-glucose 1-phosphate = beta-D-glucose 6-phosphate</text>
        <dbReference type="Rhea" id="RHEA:20113"/>
        <dbReference type="ChEBI" id="CHEBI:57684"/>
        <dbReference type="ChEBI" id="CHEBI:58247"/>
        <dbReference type="EC" id="5.4.2.6"/>
    </reaction>
</comment>
<dbReference type="InterPro" id="IPR010976">
    <property type="entry name" value="B-phosphoglucomutase_hydrolase"/>
</dbReference>
<protein>
    <recommendedName>
        <fullName evidence="9">Beta-phosphoglucomutase</fullName>
        <ecNumber evidence="8">5.4.2.6</ecNumber>
    </recommendedName>
</protein>
<feature type="active site" description="Proton donor/acceptor" evidence="10">
    <location>
        <position position="12"/>
    </location>
</feature>
<dbReference type="Gene3D" id="3.40.50.1000">
    <property type="entry name" value="HAD superfamily/HAD-like"/>
    <property type="match status" value="1"/>
</dbReference>
<dbReference type="SFLD" id="SFLDG01135">
    <property type="entry name" value="C1.5.6:_HAD__Beta-PGM__Phospha"/>
    <property type="match status" value="1"/>
</dbReference>
<feature type="active site" description="Proton donor/acceptor" evidence="10">
    <location>
        <position position="10"/>
    </location>
</feature>
<feature type="binding site" evidence="12">
    <location>
        <position position="12"/>
    </location>
    <ligand>
        <name>Mg(2+)</name>
        <dbReference type="ChEBI" id="CHEBI:18420"/>
    </ligand>
</feature>
<evidence type="ECO:0000256" key="13">
    <source>
        <dbReference type="PIRSR" id="PIRSR610972-4"/>
    </source>
</evidence>
<dbReference type="EMBL" id="NSKE01000001">
    <property type="protein sequence ID" value="PAU95628.1"/>
    <property type="molecule type" value="Genomic_DNA"/>
</dbReference>
<dbReference type="PRINTS" id="PR00413">
    <property type="entry name" value="HADHALOGNASE"/>
</dbReference>
<feature type="binding site" evidence="11">
    <location>
        <begin position="45"/>
        <end position="50"/>
    </location>
    <ligand>
        <name>substrate</name>
    </ligand>
</feature>
<dbReference type="SFLD" id="SFLDS00003">
    <property type="entry name" value="Haloacid_Dehalogenase"/>
    <property type="match status" value="1"/>
</dbReference>
<evidence type="ECO:0000256" key="5">
    <source>
        <dbReference type="ARBA" id="ARBA00023235"/>
    </source>
</evidence>
<feature type="site" description="Important for catalytic activity and assists the phosphoryl transfer reaction to Asp8 by balancing charge and orienting the reacting groups" evidence="13">
    <location>
        <position position="146"/>
    </location>
</feature>
<sequence length="220" mass="24178">MVKVDACIFDLDGVIVETSDAHFKAWQRLAKSLGISFGEEFNEQLKGVSRRKSIEKILALDDRELPEEEIQQLMDKKNGWYQDAIAELTPDDILEGVPSFIESLQGMNIPLGIGSSSKNAPYIIDYLQLNDTFEVIIDGTKVENTKPDPEVFLKGVKAMNADPSKTIVFEDAVSGVEAANNGGFMSVGVGSEEYLGDADLVVPNFIGLTPKELFEKLSDE</sequence>
<feature type="binding site" evidence="11">
    <location>
        <position position="77"/>
    </location>
    <ligand>
        <name>substrate</name>
    </ligand>
</feature>
<feature type="binding site" evidence="11">
    <location>
        <begin position="115"/>
        <end position="119"/>
    </location>
    <ligand>
        <name>substrate</name>
    </ligand>
</feature>
<dbReference type="Gene3D" id="1.10.150.240">
    <property type="entry name" value="Putative phosphatase, domain 2"/>
    <property type="match status" value="1"/>
</dbReference>
<keyword evidence="6" id="KW-0119">Carbohydrate metabolism</keyword>
<evidence type="ECO:0000256" key="4">
    <source>
        <dbReference type="ARBA" id="ARBA00022842"/>
    </source>
</evidence>
<proteinExistence type="inferred from homology"/>
<dbReference type="AlphaFoldDB" id="A0A2A2GE36"/>
<evidence type="ECO:0000256" key="10">
    <source>
        <dbReference type="PIRSR" id="PIRSR610972-1"/>
    </source>
</evidence>
<keyword evidence="4 12" id="KW-0460">Magnesium</keyword>
<feature type="binding site" evidence="12">
    <location>
        <position position="170"/>
    </location>
    <ligand>
        <name>Mg(2+)</name>
        <dbReference type="ChEBI" id="CHEBI:18420"/>
    </ligand>
</feature>
<dbReference type="Proteomes" id="UP000218831">
    <property type="component" value="Unassembled WGS sequence"/>
</dbReference>
<dbReference type="InterPro" id="IPR006439">
    <property type="entry name" value="HAD-SF_hydro_IA"/>
</dbReference>
<dbReference type="SUPFAM" id="SSF56784">
    <property type="entry name" value="HAD-like"/>
    <property type="match status" value="1"/>
</dbReference>
<evidence type="ECO:0000313" key="14">
    <source>
        <dbReference type="EMBL" id="PAU95628.1"/>
    </source>
</evidence>
<evidence type="ECO:0000256" key="9">
    <source>
        <dbReference type="ARBA" id="ARBA00044991"/>
    </source>
</evidence>
<comment type="cofactor">
    <cofactor evidence="12">
        <name>Mg(2+)</name>
        <dbReference type="ChEBI" id="CHEBI:18420"/>
    </cofactor>
    <text evidence="12">Binds 2 magnesium ions per subunit.</text>
</comment>